<organism evidence="2">
    <name type="scientific">Arundo donax</name>
    <name type="common">Giant reed</name>
    <name type="synonym">Donax arundinaceus</name>
    <dbReference type="NCBI Taxonomy" id="35708"/>
    <lineage>
        <taxon>Eukaryota</taxon>
        <taxon>Viridiplantae</taxon>
        <taxon>Streptophyta</taxon>
        <taxon>Embryophyta</taxon>
        <taxon>Tracheophyta</taxon>
        <taxon>Spermatophyta</taxon>
        <taxon>Magnoliopsida</taxon>
        <taxon>Liliopsida</taxon>
        <taxon>Poales</taxon>
        <taxon>Poaceae</taxon>
        <taxon>PACMAD clade</taxon>
        <taxon>Arundinoideae</taxon>
        <taxon>Arundineae</taxon>
        <taxon>Arundo</taxon>
    </lineage>
</organism>
<name>A0A0A9G9Y1_ARUDO</name>
<proteinExistence type="predicted"/>
<dbReference type="EMBL" id="GBRH01177647">
    <property type="protein sequence ID" value="JAE20249.1"/>
    <property type="molecule type" value="Transcribed_RNA"/>
</dbReference>
<feature type="region of interest" description="Disordered" evidence="1">
    <location>
        <begin position="35"/>
        <end position="61"/>
    </location>
</feature>
<protein>
    <submittedName>
        <fullName evidence="2">Uncharacterized protein</fullName>
    </submittedName>
</protein>
<sequence length="61" mass="7009">MSGVHLSRPLFLLFSLWEMMEFYLSRLHKKQEHISRSEISSESGEKAKKAPTDFILRNGGG</sequence>
<evidence type="ECO:0000256" key="1">
    <source>
        <dbReference type="SAM" id="MobiDB-lite"/>
    </source>
</evidence>
<accession>A0A0A9G9Y1</accession>
<reference evidence="2" key="2">
    <citation type="journal article" date="2015" name="Data Brief">
        <title>Shoot transcriptome of the giant reed, Arundo donax.</title>
        <authorList>
            <person name="Barrero R.A."/>
            <person name="Guerrero F.D."/>
            <person name="Moolhuijzen P."/>
            <person name="Goolsby J.A."/>
            <person name="Tidwell J."/>
            <person name="Bellgard S.E."/>
            <person name="Bellgard M.I."/>
        </authorList>
    </citation>
    <scope>NUCLEOTIDE SEQUENCE</scope>
    <source>
        <tissue evidence="2">Shoot tissue taken approximately 20 cm above the soil surface</tissue>
    </source>
</reference>
<evidence type="ECO:0000313" key="2">
    <source>
        <dbReference type="EMBL" id="JAE20249.1"/>
    </source>
</evidence>
<reference evidence="2" key="1">
    <citation type="submission" date="2014-09" db="EMBL/GenBank/DDBJ databases">
        <authorList>
            <person name="Magalhaes I.L.F."/>
            <person name="Oliveira U."/>
            <person name="Santos F.R."/>
            <person name="Vidigal T.H.D.A."/>
            <person name="Brescovit A.D."/>
            <person name="Santos A.J."/>
        </authorList>
    </citation>
    <scope>NUCLEOTIDE SEQUENCE</scope>
    <source>
        <tissue evidence="2">Shoot tissue taken approximately 20 cm above the soil surface</tissue>
    </source>
</reference>
<dbReference type="AlphaFoldDB" id="A0A0A9G9Y1"/>